<dbReference type="InterPro" id="IPR003399">
    <property type="entry name" value="Mce/MlaD"/>
</dbReference>
<evidence type="ECO:0000256" key="1">
    <source>
        <dbReference type="SAM" id="Phobius"/>
    </source>
</evidence>
<reference evidence="3 4" key="1">
    <citation type="submission" date="2020-08" db="EMBL/GenBank/DDBJ databases">
        <title>Sequencing the genomes of 1000 actinobacteria strains.</title>
        <authorList>
            <person name="Klenk H.-P."/>
        </authorList>
    </citation>
    <scope>NUCLEOTIDE SEQUENCE [LARGE SCALE GENOMIC DNA]</scope>
    <source>
        <strain evidence="3 4">DSM 45298</strain>
    </source>
</reference>
<gene>
    <name evidence="3" type="ORF">BKA16_003950</name>
</gene>
<name>A0A840F4N3_9ACTN</name>
<feature type="domain" description="Mce/MlaD" evidence="2">
    <location>
        <begin position="54"/>
        <end position="130"/>
    </location>
</feature>
<accession>A0A840F4N3</accession>
<dbReference type="Pfam" id="PF02470">
    <property type="entry name" value="MlaD"/>
    <property type="match status" value="1"/>
</dbReference>
<keyword evidence="1" id="KW-1133">Transmembrane helix</keyword>
<sequence>MAKTTNQDFVRGSGSTQSKTLVTAGMAAVVVIVLAVVTTALVYPKATEPSGTDVHLVLPALGPGIAPKSKVLLRGAEVGVVKEVDSTDPYAVHLDIVLDDSAASSLTDSFDVDFRPANYFGTTAVNLIAGDGGQAIRDGQTINRDSAPDFTMSTMIEHGSLVVDGTLTRDVISTLDKVTKYASGLSPIIETMIVVSDNVARTQKYLPSTLLGRMNDLMEVFPEANIETLGALEAITNAQFNRMPDGSRGVDKQYHDLMNRSLVVASDDLFGAIGTLLGSHATELTPLVDSIQQLTDRVPGMMGDSSNMVKLQTAIERLQSSFKGPKGQQALQLRVILDAMPGVEQTMRSMGVHTGDGPAKKKEK</sequence>
<proteinExistence type="predicted"/>
<organism evidence="3 4">
    <name type="scientific">Gordonia humi</name>
    <dbReference type="NCBI Taxonomy" id="686429"/>
    <lineage>
        <taxon>Bacteria</taxon>
        <taxon>Bacillati</taxon>
        <taxon>Actinomycetota</taxon>
        <taxon>Actinomycetes</taxon>
        <taxon>Mycobacteriales</taxon>
        <taxon>Gordoniaceae</taxon>
        <taxon>Gordonia</taxon>
    </lineage>
</organism>
<dbReference type="EMBL" id="JACIFP010000001">
    <property type="protein sequence ID" value="MBB4137398.1"/>
    <property type="molecule type" value="Genomic_DNA"/>
</dbReference>
<evidence type="ECO:0000313" key="3">
    <source>
        <dbReference type="EMBL" id="MBB4137398.1"/>
    </source>
</evidence>
<evidence type="ECO:0000259" key="2">
    <source>
        <dbReference type="Pfam" id="PF02470"/>
    </source>
</evidence>
<keyword evidence="4" id="KW-1185">Reference proteome</keyword>
<dbReference type="Proteomes" id="UP000551501">
    <property type="component" value="Unassembled WGS sequence"/>
</dbReference>
<dbReference type="RefSeq" id="WP_183372254.1">
    <property type="nucleotide sequence ID" value="NZ_BAABHL010000126.1"/>
</dbReference>
<keyword evidence="1" id="KW-0812">Transmembrane</keyword>
<comment type="caution">
    <text evidence="3">The sequence shown here is derived from an EMBL/GenBank/DDBJ whole genome shotgun (WGS) entry which is preliminary data.</text>
</comment>
<keyword evidence="1" id="KW-0472">Membrane</keyword>
<protein>
    <recommendedName>
        <fullName evidence="2">Mce/MlaD domain-containing protein</fullName>
    </recommendedName>
</protein>
<dbReference type="AlphaFoldDB" id="A0A840F4N3"/>
<evidence type="ECO:0000313" key="4">
    <source>
        <dbReference type="Proteomes" id="UP000551501"/>
    </source>
</evidence>
<feature type="transmembrane region" description="Helical" evidence="1">
    <location>
        <begin position="21"/>
        <end position="43"/>
    </location>
</feature>